<dbReference type="Gene3D" id="3.40.50.300">
    <property type="entry name" value="P-loop containing nucleotide triphosphate hydrolases"/>
    <property type="match status" value="1"/>
</dbReference>
<dbReference type="InterPro" id="IPR018541">
    <property type="entry name" value="Ftsk_gamma"/>
</dbReference>
<name>I4EF83_9BACT</name>
<dbReference type="InterPro" id="IPR050206">
    <property type="entry name" value="FtsK/SpoIIIE/SftA"/>
</dbReference>
<organism evidence="6 7">
    <name type="scientific">Nitrolancea hollandica Lb</name>
    <dbReference type="NCBI Taxonomy" id="1129897"/>
    <lineage>
        <taxon>Bacteria</taxon>
        <taxon>Pseudomonadati</taxon>
        <taxon>Thermomicrobiota</taxon>
        <taxon>Thermomicrobia</taxon>
        <taxon>Sphaerobacterales</taxon>
        <taxon>Sphaerobacterineae</taxon>
        <taxon>Sphaerobacteraceae</taxon>
        <taxon>Nitrolancea</taxon>
    </lineage>
</organism>
<dbReference type="GO" id="GO:0005524">
    <property type="term" value="F:ATP binding"/>
    <property type="evidence" value="ECO:0007669"/>
    <property type="project" value="UniProtKB-UniRule"/>
</dbReference>
<dbReference type="GO" id="GO:0003677">
    <property type="term" value="F:DNA binding"/>
    <property type="evidence" value="ECO:0007669"/>
    <property type="project" value="InterPro"/>
</dbReference>
<dbReference type="PROSITE" id="PS50901">
    <property type="entry name" value="FTSK"/>
    <property type="match status" value="1"/>
</dbReference>
<accession>I4EF83</accession>
<dbReference type="SUPFAM" id="SSF52540">
    <property type="entry name" value="P-loop containing nucleoside triphosphate hydrolases"/>
    <property type="match status" value="1"/>
</dbReference>
<dbReference type="Proteomes" id="UP000004221">
    <property type="component" value="Unassembled WGS sequence"/>
</dbReference>
<sequence>MLTRQPGDLQMVMIDPKMVELVGFNGVPHLKGPVVTEMDKVVAALRLVLREMERRYHVFSSLGVRNIDGYNLRRNDDPSLERLPYLVVIIDELADLMMTTPEEVESLLVRLAQMARATGIHLLIATQRPSVDVLTGLIKANIPARIAFAVTSQTDSRVVLDIPGAERLLGKGDMLFLPPDAAKPKRIQGPYIGDKDLQYLVEHWKKVVPNHQYDPEWVNLPGADGEDGADGHDALYDQALQIVRKSRTASASMLQRRLKIGYNRAARIIEQMEEEGVIGPPDGSRSRPVYDIDEED</sequence>
<dbReference type="InterPro" id="IPR027417">
    <property type="entry name" value="P-loop_NTPase"/>
</dbReference>
<proteinExistence type="predicted"/>
<dbReference type="InterPro" id="IPR036390">
    <property type="entry name" value="WH_DNA-bd_sf"/>
</dbReference>
<dbReference type="Gene3D" id="1.10.10.10">
    <property type="entry name" value="Winged helix-like DNA-binding domain superfamily/Winged helix DNA-binding domain"/>
    <property type="match status" value="1"/>
</dbReference>
<evidence type="ECO:0000256" key="2">
    <source>
        <dbReference type="ARBA" id="ARBA00022840"/>
    </source>
</evidence>
<dbReference type="AlphaFoldDB" id="I4EF83"/>
<dbReference type="Pfam" id="PF01580">
    <property type="entry name" value="FtsK_SpoIIIE"/>
    <property type="match status" value="1"/>
</dbReference>
<evidence type="ECO:0000259" key="5">
    <source>
        <dbReference type="PROSITE" id="PS50901"/>
    </source>
</evidence>
<gene>
    <name evidence="6" type="ORF">NITHO_2220011</name>
</gene>
<reference evidence="6 7" key="1">
    <citation type="journal article" date="2012" name="ISME J.">
        <title>Nitrification expanded: discovery, physiology and genomics of a nitrite-oxidizing bacterium from the phylum Chloroflexi.</title>
        <authorList>
            <person name="Sorokin D.Y."/>
            <person name="Lucker S."/>
            <person name="Vejmelkova D."/>
            <person name="Kostrikina N.A."/>
            <person name="Kleerebezem R."/>
            <person name="Rijpstra W.I."/>
            <person name="Damste J.S."/>
            <person name="Le Paslier D."/>
            <person name="Muyzer G."/>
            <person name="Wagner M."/>
            <person name="van Loosdrecht M.C."/>
            <person name="Daims H."/>
        </authorList>
    </citation>
    <scope>NUCLEOTIDE SEQUENCE [LARGE SCALE GENOMIC DNA]</scope>
    <source>
        <strain evidence="7">none</strain>
    </source>
</reference>
<evidence type="ECO:0000256" key="4">
    <source>
        <dbReference type="SAM" id="MobiDB-lite"/>
    </source>
</evidence>
<keyword evidence="7" id="KW-1185">Reference proteome</keyword>
<dbReference type="Pfam" id="PF09397">
    <property type="entry name" value="FtsK_gamma"/>
    <property type="match status" value="1"/>
</dbReference>
<evidence type="ECO:0000256" key="3">
    <source>
        <dbReference type="PROSITE-ProRule" id="PRU00289"/>
    </source>
</evidence>
<feature type="domain" description="FtsK" evidence="5">
    <location>
        <begin position="1"/>
        <end position="157"/>
    </location>
</feature>
<dbReference type="EMBL" id="CAGS01000138">
    <property type="protein sequence ID" value="CCF83345.1"/>
    <property type="molecule type" value="Genomic_DNA"/>
</dbReference>
<dbReference type="SUPFAM" id="SSF46785">
    <property type="entry name" value="Winged helix' DNA-binding domain"/>
    <property type="match status" value="1"/>
</dbReference>
<dbReference type="SMART" id="SM00843">
    <property type="entry name" value="Ftsk_gamma"/>
    <property type="match status" value="1"/>
</dbReference>
<evidence type="ECO:0000256" key="1">
    <source>
        <dbReference type="ARBA" id="ARBA00022741"/>
    </source>
</evidence>
<protein>
    <submittedName>
        <fullName evidence="6">Spore DNA translocase</fullName>
    </submittedName>
</protein>
<evidence type="ECO:0000313" key="6">
    <source>
        <dbReference type="EMBL" id="CCF83345.1"/>
    </source>
</evidence>
<dbReference type="InterPro" id="IPR002543">
    <property type="entry name" value="FtsK_dom"/>
</dbReference>
<dbReference type="InterPro" id="IPR036388">
    <property type="entry name" value="WH-like_DNA-bd_sf"/>
</dbReference>
<dbReference type="PANTHER" id="PTHR22683:SF41">
    <property type="entry name" value="DNA TRANSLOCASE FTSK"/>
    <property type="match status" value="1"/>
</dbReference>
<evidence type="ECO:0000313" key="7">
    <source>
        <dbReference type="Proteomes" id="UP000004221"/>
    </source>
</evidence>
<keyword evidence="2 3" id="KW-0067">ATP-binding</keyword>
<feature type="region of interest" description="Disordered" evidence="4">
    <location>
        <begin position="273"/>
        <end position="296"/>
    </location>
</feature>
<keyword evidence="1 3" id="KW-0547">Nucleotide-binding</keyword>
<dbReference type="PANTHER" id="PTHR22683">
    <property type="entry name" value="SPORULATION PROTEIN RELATED"/>
    <property type="match status" value="1"/>
</dbReference>
<comment type="caution">
    <text evidence="3">Lacks conserved residue(s) required for the propagation of feature annotation.</text>
</comment>
<comment type="caution">
    <text evidence="6">The sequence shown here is derived from an EMBL/GenBank/DDBJ whole genome shotgun (WGS) entry which is preliminary data.</text>
</comment>